<protein>
    <recommendedName>
        <fullName evidence="3">Protein kinase domain-containing protein</fullName>
    </recommendedName>
</protein>
<dbReference type="PROSITE" id="PS50011">
    <property type="entry name" value="PROTEIN_KINASE_DOM"/>
    <property type="match status" value="1"/>
</dbReference>
<gene>
    <name evidence="4" type="ORF">H0H81_000039</name>
</gene>
<organism evidence="4 5">
    <name type="scientific">Sphagnurus paluster</name>
    <dbReference type="NCBI Taxonomy" id="117069"/>
    <lineage>
        <taxon>Eukaryota</taxon>
        <taxon>Fungi</taxon>
        <taxon>Dikarya</taxon>
        <taxon>Basidiomycota</taxon>
        <taxon>Agaricomycotina</taxon>
        <taxon>Agaricomycetes</taxon>
        <taxon>Agaricomycetidae</taxon>
        <taxon>Agaricales</taxon>
        <taxon>Tricholomatineae</taxon>
        <taxon>Lyophyllaceae</taxon>
        <taxon>Sphagnurus</taxon>
    </lineage>
</organism>
<evidence type="ECO:0000256" key="2">
    <source>
        <dbReference type="SAM" id="MobiDB-lite"/>
    </source>
</evidence>
<evidence type="ECO:0000256" key="1">
    <source>
        <dbReference type="PROSITE-ProRule" id="PRU10141"/>
    </source>
</evidence>
<feature type="domain" description="Protein kinase" evidence="3">
    <location>
        <begin position="166"/>
        <end position="256"/>
    </location>
</feature>
<dbReference type="GO" id="GO:0004672">
    <property type="term" value="F:protein kinase activity"/>
    <property type="evidence" value="ECO:0007669"/>
    <property type="project" value="InterPro"/>
</dbReference>
<keyword evidence="1" id="KW-0067">ATP-binding</keyword>
<dbReference type="OrthoDB" id="2914378at2759"/>
<accession>A0A9P7FWQ2</accession>
<name>A0A9P7FWQ2_9AGAR</name>
<evidence type="ECO:0000313" key="5">
    <source>
        <dbReference type="Proteomes" id="UP000717328"/>
    </source>
</evidence>
<keyword evidence="5" id="KW-1185">Reference proteome</keyword>
<dbReference type="SUPFAM" id="SSF56112">
    <property type="entry name" value="Protein kinase-like (PK-like)"/>
    <property type="match status" value="1"/>
</dbReference>
<feature type="binding site" evidence="1">
    <location>
        <position position="197"/>
    </location>
    <ligand>
        <name>ATP</name>
        <dbReference type="ChEBI" id="CHEBI:30616"/>
    </ligand>
</feature>
<dbReference type="InterPro" id="IPR017441">
    <property type="entry name" value="Protein_kinase_ATP_BS"/>
</dbReference>
<dbReference type="InterPro" id="IPR011009">
    <property type="entry name" value="Kinase-like_dom_sf"/>
</dbReference>
<evidence type="ECO:0000259" key="3">
    <source>
        <dbReference type="PROSITE" id="PS50011"/>
    </source>
</evidence>
<keyword evidence="1" id="KW-0547">Nucleotide-binding</keyword>
<dbReference type="PROSITE" id="PS00107">
    <property type="entry name" value="PROTEIN_KINASE_ATP"/>
    <property type="match status" value="1"/>
</dbReference>
<dbReference type="Gene3D" id="3.30.200.20">
    <property type="entry name" value="Phosphorylase Kinase, domain 1"/>
    <property type="match status" value="1"/>
</dbReference>
<feature type="compositionally biased region" description="Polar residues" evidence="2">
    <location>
        <begin position="11"/>
        <end position="29"/>
    </location>
</feature>
<sequence>MYLQSVGGRSGNSRSTPENQLQAVSMKSPSWNRLKSTRFEASPSLPGDLLGEFPANGDVEGEIEDTTLYYAAPSLADLTAFASGIIGGLISSASRIFKAPIPEVSAVDLVSLPSQLDIIRPHTAVLNTYEELSKSSAAETQDYITSAPGGSILAPPTCLKRSITAYGIIGTLGRGTYGKVVLGCLKDDFDGDLYAIKIVPKAGTRSNIPELAILEFISNISKIKDGDRDKWGVAFLQRMRETLHSDESFFIVLVRH</sequence>
<feature type="region of interest" description="Disordered" evidence="2">
    <location>
        <begin position="1"/>
        <end position="29"/>
    </location>
</feature>
<dbReference type="AlphaFoldDB" id="A0A9P7FWQ2"/>
<dbReference type="GO" id="GO:0005524">
    <property type="term" value="F:ATP binding"/>
    <property type="evidence" value="ECO:0007669"/>
    <property type="project" value="UniProtKB-UniRule"/>
</dbReference>
<dbReference type="InterPro" id="IPR000719">
    <property type="entry name" value="Prot_kinase_dom"/>
</dbReference>
<reference evidence="4" key="2">
    <citation type="submission" date="2021-10" db="EMBL/GenBank/DDBJ databases">
        <title>Phylogenomics reveals ancestral predisposition of the termite-cultivated fungus Termitomyces towards a domesticated lifestyle.</title>
        <authorList>
            <person name="Auxier B."/>
            <person name="Grum-Grzhimaylo A."/>
            <person name="Cardenas M.E."/>
            <person name="Lodge J.D."/>
            <person name="Laessoe T."/>
            <person name="Pedersen O."/>
            <person name="Smith M.E."/>
            <person name="Kuyper T.W."/>
            <person name="Franco-Molano E.A."/>
            <person name="Baroni T.J."/>
            <person name="Aanen D.K."/>
        </authorList>
    </citation>
    <scope>NUCLEOTIDE SEQUENCE</scope>
    <source>
        <strain evidence="4">D49</strain>
    </source>
</reference>
<proteinExistence type="predicted"/>
<evidence type="ECO:0000313" key="4">
    <source>
        <dbReference type="EMBL" id="KAG5639759.1"/>
    </source>
</evidence>
<dbReference type="EMBL" id="JABCKI010005714">
    <property type="protein sequence ID" value="KAG5639759.1"/>
    <property type="molecule type" value="Genomic_DNA"/>
</dbReference>
<dbReference type="Proteomes" id="UP000717328">
    <property type="component" value="Unassembled WGS sequence"/>
</dbReference>
<comment type="caution">
    <text evidence="4">The sequence shown here is derived from an EMBL/GenBank/DDBJ whole genome shotgun (WGS) entry which is preliminary data.</text>
</comment>
<reference evidence="4" key="1">
    <citation type="submission" date="2021-02" db="EMBL/GenBank/DDBJ databases">
        <authorList>
            <person name="Nieuwenhuis M."/>
            <person name="Van De Peppel L.J.J."/>
        </authorList>
    </citation>
    <scope>NUCLEOTIDE SEQUENCE</scope>
    <source>
        <strain evidence="4">D49</strain>
    </source>
</reference>